<name>A0A5C1DEG5_9NEIS</name>
<sequence length="325" mass="36340">MLNIIREADSKKIMAISIGCCNFAVNVGLHKFSPTYRANGKLWRLRLRWLVLNTVGEKLMDEKIARTIAGLRDWKEYQAFTKNAAAMDRLTPEVKAALDRRSVELGRELVAQKTGLNLTNLSTAEEKIVLAVSQYVALKELQSSHATRTFDQLRNRGLIGAAESAVCRGSPTEGFRTLSEANHSDISYEQIVVDHADEFSERANWYSRRALGMPNELSNPPAQESSDTQTRTKAFIAWLKNAARGNDGVIPSFSNEEAAAAIGLYDMQKYGRAHGNMQSRIDFACYRAGLPPLGLAAEAQFELAWSQERRTWDVKQRAKVTRFPG</sequence>
<evidence type="ECO:0000313" key="1">
    <source>
        <dbReference type="EMBL" id="QEL55182.1"/>
    </source>
</evidence>
<gene>
    <name evidence="1" type="ORF">FYK34_06185</name>
</gene>
<protein>
    <submittedName>
        <fullName evidence="1">Uncharacterized protein</fullName>
    </submittedName>
</protein>
<keyword evidence="2" id="KW-1185">Reference proteome</keyword>
<dbReference type="KEGG" id="chrm:FYK34_06185"/>
<dbReference type="AlphaFoldDB" id="A0A5C1DEG5"/>
<reference evidence="1 2" key="1">
    <citation type="submission" date="2019-08" db="EMBL/GenBank/DDBJ databases">
        <title>Chromobacterium paludis, a novel bacterium isolated from a Maryland marsh pond.</title>
        <authorList>
            <person name="Blackburn M.B."/>
            <person name="Gundersen-Rindal D.E."/>
        </authorList>
    </citation>
    <scope>NUCLEOTIDE SEQUENCE [LARGE SCALE GENOMIC DNA]</scope>
    <source>
        <strain evidence="2">IIBBL 257-1</strain>
    </source>
</reference>
<dbReference type="RefSeq" id="WP_149295552.1">
    <property type="nucleotide sequence ID" value="NZ_CP043473.1"/>
</dbReference>
<evidence type="ECO:0000313" key="2">
    <source>
        <dbReference type="Proteomes" id="UP000322079"/>
    </source>
</evidence>
<dbReference type="Proteomes" id="UP000322079">
    <property type="component" value="Chromosome"/>
</dbReference>
<accession>A0A5C1DEG5</accession>
<proteinExistence type="predicted"/>
<organism evidence="1 2">
    <name type="scientific">Chromobacterium paludis</name>
    <dbReference type="NCBI Taxonomy" id="2605945"/>
    <lineage>
        <taxon>Bacteria</taxon>
        <taxon>Pseudomonadati</taxon>
        <taxon>Pseudomonadota</taxon>
        <taxon>Betaproteobacteria</taxon>
        <taxon>Neisseriales</taxon>
        <taxon>Chromobacteriaceae</taxon>
        <taxon>Chromobacterium</taxon>
    </lineage>
</organism>
<dbReference type="EMBL" id="CP043473">
    <property type="protein sequence ID" value="QEL55182.1"/>
    <property type="molecule type" value="Genomic_DNA"/>
</dbReference>